<gene>
    <name evidence="1" type="ORF">OWV82_001035</name>
</gene>
<organism evidence="1 2">
    <name type="scientific">Melia azedarach</name>
    <name type="common">Chinaberry tree</name>
    <dbReference type="NCBI Taxonomy" id="155640"/>
    <lineage>
        <taxon>Eukaryota</taxon>
        <taxon>Viridiplantae</taxon>
        <taxon>Streptophyta</taxon>
        <taxon>Embryophyta</taxon>
        <taxon>Tracheophyta</taxon>
        <taxon>Spermatophyta</taxon>
        <taxon>Magnoliopsida</taxon>
        <taxon>eudicotyledons</taxon>
        <taxon>Gunneridae</taxon>
        <taxon>Pentapetalae</taxon>
        <taxon>rosids</taxon>
        <taxon>malvids</taxon>
        <taxon>Sapindales</taxon>
        <taxon>Meliaceae</taxon>
        <taxon>Melia</taxon>
    </lineage>
</organism>
<evidence type="ECO:0000313" key="1">
    <source>
        <dbReference type="EMBL" id="KAJ4728031.1"/>
    </source>
</evidence>
<proteinExistence type="predicted"/>
<name>A0ACC1YWB7_MELAZ</name>
<keyword evidence="2" id="KW-1185">Reference proteome</keyword>
<dbReference type="EMBL" id="CM051394">
    <property type="protein sequence ID" value="KAJ4728031.1"/>
    <property type="molecule type" value="Genomic_DNA"/>
</dbReference>
<reference evidence="1 2" key="1">
    <citation type="journal article" date="2023" name="Science">
        <title>Complex scaffold remodeling in plant triterpene biosynthesis.</title>
        <authorList>
            <person name="De La Pena R."/>
            <person name="Hodgson H."/>
            <person name="Liu J.C."/>
            <person name="Stephenson M.J."/>
            <person name="Martin A.C."/>
            <person name="Owen C."/>
            <person name="Harkess A."/>
            <person name="Leebens-Mack J."/>
            <person name="Jimenez L.E."/>
            <person name="Osbourn A."/>
            <person name="Sattely E.S."/>
        </authorList>
    </citation>
    <scope>NUCLEOTIDE SEQUENCE [LARGE SCALE GENOMIC DNA]</scope>
    <source>
        <strain evidence="2">cv. JPN11</strain>
        <tissue evidence="1">Leaf</tissue>
    </source>
</reference>
<comment type="caution">
    <text evidence="1">The sequence shown here is derived from an EMBL/GenBank/DDBJ whole genome shotgun (WGS) entry which is preliminary data.</text>
</comment>
<sequence length="234" mass="25863">MGNCVFKGFGEVEEMIKVVTSNGGIMELYAPITAESITNEFPGHAIYRTCDFFSQPLLHNEELHAGELYYLLPLNKKFTKQDNQNTSNSSSSSSIVTPYRMSVDNQKLLKRTDAEILPRYNSSGVWKVKLVISPEQLAEILAQEARTEALIESVRTVAKCGNAVSSSVANSDQWSVSSSWKGSSEKHGIGSLDQNPLAHFGLPLDVFLWWSTPAKDICIRLSKAANDFPTLLES</sequence>
<evidence type="ECO:0000313" key="2">
    <source>
        <dbReference type="Proteomes" id="UP001164539"/>
    </source>
</evidence>
<accession>A0ACC1YWB7</accession>
<dbReference type="Proteomes" id="UP001164539">
    <property type="component" value="Chromosome 1"/>
</dbReference>
<protein>
    <submittedName>
        <fullName evidence="1">UvrABC system protein C</fullName>
    </submittedName>
</protein>